<name>A0A0D8B593_9ACTN</name>
<evidence type="ECO:0000313" key="2">
    <source>
        <dbReference type="EMBL" id="KJE19346.1"/>
    </source>
</evidence>
<reference evidence="3" key="1">
    <citation type="submission" date="2015-02" db="EMBL/GenBank/DDBJ databases">
        <title>Draft Genome of Frankia sp. CpI1-S.</title>
        <authorList>
            <person name="Oshone R.T."/>
            <person name="Ngom M."/>
            <person name="Ghodhbane-Gtari F."/>
            <person name="Gtari M."/>
            <person name="Morris K."/>
            <person name="Thomas K."/>
            <person name="Sen A."/>
            <person name="Tisa L.S."/>
        </authorList>
    </citation>
    <scope>NUCLEOTIDE SEQUENCE [LARGE SCALE GENOMIC DNA]</scope>
    <source>
        <strain evidence="3">CpI1-S</strain>
    </source>
</reference>
<accession>A0A0D8B593</accession>
<keyword evidence="1" id="KW-0472">Membrane</keyword>
<organism evidence="2 3">
    <name type="scientific">Frankia torreyi</name>
    <dbReference type="NCBI Taxonomy" id="1856"/>
    <lineage>
        <taxon>Bacteria</taxon>
        <taxon>Bacillati</taxon>
        <taxon>Actinomycetota</taxon>
        <taxon>Actinomycetes</taxon>
        <taxon>Frankiales</taxon>
        <taxon>Frankiaceae</taxon>
        <taxon>Frankia</taxon>
    </lineage>
</organism>
<sequence length="44" mass="5486">MRRSVYLGRSRWYVLKRLFVVGGACLLAAFMFPTVVFFRWRWWR</sequence>
<comment type="caution">
    <text evidence="2">The sequence shown here is derived from an EMBL/GenBank/DDBJ whole genome shotgun (WGS) entry which is preliminary data.</text>
</comment>
<dbReference type="AlphaFoldDB" id="A0A0D8B593"/>
<keyword evidence="1" id="KW-1133">Transmembrane helix</keyword>
<dbReference type="EMBL" id="JYFN01000120">
    <property type="protein sequence ID" value="KJE19346.1"/>
    <property type="molecule type" value="Genomic_DNA"/>
</dbReference>
<evidence type="ECO:0000313" key="3">
    <source>
        <dbReference type="Proteomes" id="UP000032545"/>
    </source>
</evidence>
<reference evidence="2 3" key="2">
    <citation type="journal article" date="2016" name="Genome Announc.">
        <title>Permanent Draft Genome Sequences for Two Variants of Frankia sp. Strain CpI1, the First Frankia Strain Isolated from Root Nodules of Comptonia peregrina.</title>
        <authorList>
            <person name="Oshone R."/>
            <person name="Hurst S.G.IV."/>
            <person name="Abebe-Akele F."/>
            <person name="Simpson S."/>
            <person name="Morris K."/>
            <person name="Thomas W.K."/>
            <person name="Tisa L.S."/>
        </authorList>
    </citation>
    <scope>NUCLEOTIDE SEQUENCE [LARGE SCALE GENOMIC DNA]</scope>
    <source>
        <strain evidence="3">CpI1-S</strain>
    </source>
</reference>
<dbReference type="Proteomes" id="UP000032545">
    <property type="component" value="Unassembled WGS sequence"/>
</dbReference>
<evidence type="ECO:0000256" key="1">
    <source>
        <dbReference type="SAM" id="Phobius"/>
    </source>
</evidence>
<keyword evidence="3" id="KW-1185">Reference proteome</keyword>
<protein>
    <submittedName>
        <fullName evidence="2">Uncharacterized protein</fullName>
    </submittedName>
</protein>
<feature type="transmembrane region" description="Helical" evidence="1">
    <location>
        <begin position="20"/>
        <end position="40"/>
    </location>
</feature>
<keyword evidence="1" id="KW-0812">Transmembrane</keyword>
<gene>
    <name evidence="2" type="ORF">FF36_06376</name>
</gene>
<proteinExistence type="predicted"/>
<dbReference type="PATRIC" id="fig|1502723.3.peg.1071"/>